<organism evidence="3">
    <name type="scientific">Darwinula stevensoni</name>
    <dbReference type="NCBI Taxonomy" id="69355"/>
    <lineage>
        <taxon>Eukaryota</taxon>
        <taxon>Metazoa</taxon>
        <taxon>Ecdysozoa</taxon>
        <taxon>Arthropoda</taxon>
        <taxon>Crustacea</taxon>
        <taxon>Oligostraca</taxon>
        <taxon>Ostracoda</taxon>
        <taxon>Podocopa</taxon>
        <taxon>Podocopida</taxon>
        <taxon>Darwinulocopina</taxon>
        <taxon>Darwinuloidea</taxon>
        <taxon>Darwinulidae</taxon>
        <taxon>Darwinula</taxon>
    </lineage>
</organism>
<evidence type="ECO:0000313" key="3">
    <source>
        <dbReference type="EMBL" id="CAD7248651.1"/>
    </source>
</evidence>
<feature type="region of interest" description="Disordered" evidence="1">
    <location>
        <begin position="131"/>
        <end position="171"/>
    </location>
</feature>
<evidence type="ECO:0000256" key="1">
    <source>
        <dbReference type="SAM" id="MobiDB-lite"/>
    </source>
</evidence>
<keyword evidence="4" id="KW-1185">Reference proteome</keyword>
<reference evidence="3" key="1">
    <citation type="submission" date="2020-11" db="EMBL/GenBank/DDBJ databases">
        <authorList>
            <person name="Tran Van P."/>
        </authorList>
    </citation>
    <scope>NUCLEOTIDE SEQUENCE</scope>
</reference>
<dbReference type="AlphaFoldDB" id="A0A7R9A558"/>
<dbReference type="Proteomes" id="UP000677054">
    <property type="component" value="Unassembled WGS sequence"/>
</dbReference>
<keyword evidence="2" id="KW-0732">Signal</keyword>
<accession>A0A7R9A558</accession>
<dbReference type="EMBL" id="LR901453">
    <property type="protein sequence ID" value="CAD7248651.1"/>
    <property type="molecule type" value="Genomic_DNA"/>
</dbReference>
<evidence type="ECO:0000313" key="4">
    <source>
        <dbReference type="Proteomes" id="UP000677054"/>
    </source>
</evidence>
<dbReference type="OrthoDB" id="6349086at2759"/>
<feature type="signal peptide" evidence="2">
    <location>
        <begin position="1"/>
        <end position="21"/>
    </location>
</feature>
<sequence length="171" mass="19403">MIGLNLCLVLIVVVPHRGGSCTDPGSIERRFDSMGLPLYDMMEMEENHPQARPVWNSYSFGLGKRSPMYSFGLGKKWDHDDVPSDKRSRYNFDLGKKFGVMQYSIVPVERSGDFSFGLGRKRSSYSFGLGRRNGSPGYDFGLGKRDDKRARQDFSFGLGKRPTDPETESRR</sequence>
<feature type="chain" id="PRO_5036402719" evidence="2">
    <location>
        <begin position="22"/>
        <end position="171"/>
    </location>
</feature>
<feature type="compositionally biased region" description="Basic and acidic residues" evidence="1">
    <location>
        <begin position="142"/>
        <end position="152"/>
    </location>
</feature>
<gene>
    <name evidence="3" type="ORF">DSTB1V02_LOCUS8462</name>
</gene>
<name>A0A7R9A558_9CRUS</name>
<protein>
    <submittedName>
        <fullName evidence="3">Uncharacterized protein</fullName>
    </submittedName>
</protein>
<feature type="compositionally biased region" description="Basic and acidic residues" evidence="1">
    <location>
        <begin position="161"/>
        <end position="171"/>
    </location>
</feature>
<proteinExistence type="predicted"/>
<dbReference type="EMBL" id="CAJPEV010001936">
    <property type="protein sequence ID" value="CAG0894972.1"/>
    <property type="molecule type" value="Genomic_DNA"/>
</dbReference>
<evidence type="ECO:0000256" key="2">
    <source>
        <dbReference type="SAM" id="SignalP"/>
    </source>
</evidence>